<comment type="similarity">
    <text evidence="2 6">Belongs to the peptidase S26 family.</text>
</comment>
<dbReference type="InterPro" id="IPR000223">
    <property type="entry name" value="Pept_S26A_signal_pept_1"/>
</dbReference>
<dbReference type="InterPro" id="IPR019533">
    <property type="entry name" value="Peptidase_S26"/>
</dbReference>
<proteinExistence type="inferred from homology"/>
<gene>
    <name evidence="8" type="ORF">SAMN06296427_105158</name>
</gene>
<dbReference type="Gene3D" id="2.10.109.10">
    <property type="entry name" value="Umud Fragment, subunit A"/>
    <property type="match status" value="1"/>
</dbReference>
<comment type="subcellular location">
    <subcellularLocation>
        <location evidence="6">Membrane</location>
        <topology evidence="6">Single-pass type II membrane protein</topology>
    </subcellularLocation>
</comment>
<evidence type="ECO:0000313" key="9">
    <source>
        <dbReference type="Proteomes" id="UP000192393"/>
    </source>
</evidence>
<accession>A0A1W2AZ80</accession>
<dbReference type="Pfam" id="PF10502">
    <property type="entry name" value="Peptidase_S26"/>
    <property type="match status" value="1"/>
</dbReference>
<feature type="domain" description="Peptidase S26" evidence="7">
    <location>
        <begin position="13"/>
        <end position="217"/>
    </location>
</feature>
<dbReference type="AlphaFoldDB" id="A0A1W2AZ80"/>
<evidence type="ECO:0000256" key="4">
    <source>
        <dbReference type="ARBA" id="ARBA00019232"/>
    </source>
</evidence>
<reference evidence="8 9" key="1">
    <citation type="submission" date="2017-04" db="EMBL/GenBank/DDBJ databases">
        <authorList>
            <person name="Afonso C.L."/>
            <person name="Miller P.J."/>
            <person name="Scott M.A."/>
            <person name="Spackman E."/>
            <person name="Goraichik I."/>
            <person name="Dimitrov K.M."/>
            <person name="Suarez D.L."/>
            <person name="Swayne D.E."/>
        </authorList>
    </citation>
    <scope>NUCLEOTIDE SEQUENCE [LARGE SCALE GENOMIC DNA]</scope>
    <source>
        <strain evidence="8 9">CGMCC 1.12708</strain>
    </source>
</reference>
<dbReference type="PROSITE" id="PS00761">
    <property type="entry name" value="SPASE_I_3"/>
    <property type="match status" value="1"/>
</dbReference>
<evidence type="ECO:0000256" key="1">
    <source>
        <dbReference type="ARBA" id="ARBA00000677"/>
    </source>
</evidence>
<dbReference type="PRINTS" id="PR00727">
    <property type="entry name" value="LEADERPTASE"/>
</dbReference>
<dbReference type="GO" id="GO:0009003">
    <property type="term" value="F:signal peptidase activity"/>
    <property type="evidence" value="ECO:0007669"/>
    <property type="project" value="UniProtKB-EC"/>
</dbReference>
<feature type="transmembrane region" description="Helical" evidence="6">
    <location>
        <begin position="7"/>
        <end position="32"/>
    </location>
</feature>
<dbReference type="EMBL" id="FWXS01000005">
    <property type="protein sequence ID" value="SMC65986.1"/>
    <property type="molecule type" value="Genomic_DNA"/>
</dbReference>
<evidence type="ECO:0000256" key="6">
    <source>
        <dbReference type="RuleBase" id="RU362042"/>
    </source>
</evidence>
<comment type="catalytic activity">
    <reaction evidence="1 6">
        <text>Cleavage of hydrophobic, N-terminal signal or leader sequences from secreted and periplasmic proteins.</text>
        <dbReference type="EC" id="3.4.21.89"/>
    </reaction>
</comment>
<name>A0A1W2AZ80_9FLAO</name>
<dbReference type="InterPro" id="IPR019758">
    <property type="entry name" value="Pept_S26A_signal_pept_1_CS"/>
</dbReference>
<dbReference type="GO" id="GO:0004252">
    <property type="term" value="F:serine-type endopeptidase activity"/>
    <property type="evidence" value="ECO:0007669"/>
    <property type="project" value="InterPro"/>
</dbReference>
<keyword evidence="6" id="KW-1133">Transmembrane helix</keyword>
<dbReference type="InterPro" id="IPR036286">
    <property type="entry name" value="LexA/Signal_pep-like_sf"/>
</dbReference>
<evidence type="ECO:0000313" key="8">
    <source>
        <dbReference type="EMBL" id="SMC65986.1"/>
    </source>
</evidence>
<dbReference type="SUPFAM" id="SSF51306">
    <property type="entry name" value="LexA/Signal peptidase"/>
    <property type="match status" value="1"/>
</dbReference>
<evidence type="ECO:0000259" key="7">
    <source>
        <dbReference type="Pfam" id="PF10502"/>
    </source>
</evidence>
<dbReference type="EC" id="3.4.21.89" evidence="3 6"/>
<dbReference type="GO" id="GO:0006465">
    <property type="term" value="P:signal peptide processing"/>
    <property type="evidence" value="ECO:0007669"/>
    <property type="project" value="InterPro"/>
</dbReference>
<keyword evidence="6" id="KW-0472">Membrane</keyword>
<keyword evidence="6" id="KW-0645">Protease</keyword>
<evidence type="ECO:0000256" key="3">
    <source>
        <dbReference type="ARBA" id="ARBA00013208"/>
    </source>
</evidence>
<dbReference type="OrthoDB" id="9802919at2"/>
<evidence type="ECO:0000256" key="5">
    <source>
        <dbReference type="ARBA" id="ARBA00022801"/>
    </source>
</evidence>
<dbReference type="RefSeq" id="WP_084017363.1">
    <property type="nucleotide sequence ID" value="NZ_FWXS01000005.1"/>
</dbReference>
<keyword evidence="9" id="KW-1185">Reference proteome</keyword>
<evidence type="ECO:0000256" key="2">
    <source>
        <dbReference type="ARBA" id="ARBA00009370"/>
    </source>
</evidence>
<dbReference type="Proteomes" id="UP000192393">
    <property type="component" value="Unassembled WGS sequence"/>
</dbReference>
<keyword evidence="5 6" id="KW-0378">Hydrolase</keyword>
<dbReference type="NCBIfam" id="TIGR02227">
    <property type="entry name" value="sigpep_I_bact"/>
    <property type="match status" value="1"/>
</dbReference>
<dbReference type="PANTHER" id="PTHR43390">
    <property type="entry name" value="SIGNAL PEPTIDASE I"/>
    <property type="match status" value="1"/>
</dbReference>
<dbReference type="STRING" id="1434700.SAMN06296427_105158"/>
<organism evidence="8 9">
    <name type="scientific">Moheibacter sediminis</name>
    <dbReference type="NCBI Taxonomy" id="1434700"/>
    <lineage>
        <taxon>Bacteria</taxon>
        <taxon>Pseudomonadati</taxon>
        <taxon>Bacteroidota</taxon>
        <taxon>Flavobacteriia</taxon>
        <taxon>Flavobacteriales</taxon>
        <taxon>Weeksellaceae</taxon>
        <taxon>Moheibacter</taxon>
    </lineage>
</organism>
<dbReference type="GO" id="GO:0016020">
    <property type="term" value="C:membrane"/>
    <property type="evidence" value="ECO:0007669"/>
    <property type="project" value="UniProtKB-SubCell"/>
</dbReference>
<sequence>MGKLLKITGIIGTVIFILLIVAKLTGSIQYYLVPTGGNEPNIKVNSFVFASNWIEPSKYKLILHERNDSVKEVWVQRLCGIEGDKIEIISGFLHVNDSLVDDKLTLNHAYLVDGRHKSWLEKNLVKSQYDFTEIENNRFLVHINHKELNEKLYSKIYLFNTADEFISSVFNESWSQDNFGPVIVPKDKLFVIGDNRNQSYDSRYIGFINKSDLIGVVIGKQ</sequence>
<dbReference type="CDD" id="cd06530">
    <property type="entry name" value="S26_SPase_I"/>
    <property type="match status" value="1"/>
</dbReference>
<dbReference type="PANTHER" id="PTHR43390:SF1">
    <property type="entry name" value="CHLOROPLAST PROCESSING PEPTIDASE"/>
    <property type="match status" value="1"/>
</dbReference>
<keyword evidence="6" id="KW-0812">Transmembrane</keyword>
<protein>
    <recommendedName>
        <fullName evidence="4 6">Signal peptidase I</fullName>
        <ecNumber evidence="3 6">3.4.21.89</ecNumber>
    </recommendedName>
</protein>